<gene>
    <name evidence="9" type="ORF">OMM_12705</name>
</gene>
<dbReference type="GO" id="GO:0046872">
    <property type="term" value="F:metal ion binding"/>
    <property type="evidence" value="ECO:0007669"/>
    <property type="project" value="UniProtKB-KW"/>
</dbReference>
<dbReference type="PANTHER" id="PTHR34405:SF3">
    <property type="entry name" value="CRISPR-ASSOCIATED ENDORIBONUCLEASE CAS2 3"/>
    <property type="match status" value="1"/>
</dbReference>
<dbReference type="GO" id="GO:0043571">
    <property type="term" value="P:maintenance of CRISPR repeat elements"/>
    <property type="evidence" value="ECO:0007669"/>
    <property type="project" value="InterPro"/>
</dbReference>
<comment type="similarity">
    <text evidence="2">Belongs to the CRISPR-associated endoribonuclease Cas2 protein family.</text>
</comment>
<dbReference type="HAMAP" id="MF_01471">
    <property type="entry name" value="Cas2"/>
    <property type="match status" value="1"/>
</dbReference>
<evidence type="ECO:0000256" key="4">
    <source>
        <dbReference type="ARBA" id="ARBA00022723"/>
    </source>
</evidence>
<keyword evidence="8" id="KW-0051">Antiviral defense</keyword>
<dbReference type="GO" id="GO:0051607">
    <property type="term" value="P:defense response to virus"/>
    <property type="evidence" value="ECO:0007669"/>
    <property type="project" value="UniProtKB-KW"/>
</dbReference>
<evidence type="ECO:0000313" key="9">
    <source>
        <dbReference type="EMBL" id="ETR66512.1"/>
    </source>
</evidence>
<comment type="caution">
    <text evidence="9">The sequence shown here is derived from an EMBL/GenBank/DDBJ whole genome shotgun (WGS) entry which is preliminary data.</text>
</comment>
<keyword evidence="7" id="KW-0460">Magnesium</keyword>
<protein>
    <submittedName>
        <fullName evidence="9">CRISPR-associated protein Cas2</fullName>
    </submittedName>
</protein>
<dbReference type="PANTHER" id="PTHR34405">
    <property type="entry name" value="CRISPR-ASSOCIATED ENDORIBONUCLEASE CAS2"/>
    <property type="match status" value="1"/>
</dbReference>
<evidence type="ECO:0000256" key="5">
    <source>
        <dbReference type="ARBA" id="ARBA00022759"/>
    </source>
</evidence>
<comment type="cofactor">
    <cofactor evidence="1">
        <name>Mg(2+)</name>
        <dbReference type="ChEBI" id="CHEBI:18420"/>
    </cofactor>
</comment>
<feature type="non-terminal residue" evidence="9">
    <location>
        <position position="81"/>
    </location>
</feature>
<dbReference type="NCBIfam" id="TIGR01573">
    <property type="entry name" value="cas2"/>
    <property type="match status" value="1"/>
</dbReference>
<reference evidence="10" key="1">
    <citation type="submission" date="2012-11" db="EMBL/GenBank/DDBJ databases">
        <authorList>
            <person name="Lucero-Rivera Y.E."/>
            <person name="Tovar-Ramirez D."/>
        </authorList>
    </citation>
    <scope>NUCLEOTIDE SEQUENCE [LARGE SCALE GENOMIC DNA]</scope>
    <source>
        <strain evidence="10">Araruama</strain>
    </source>
</reference>
<evidence type="ECO:0000256" key="2">
    <source>
        <dbReference type="ARBA" id="ARBA00009959"/>
    </source>
</evidence>
<keyword evidence="5" id="KW-0255">Endonuclease</keyword>
<evidence type="ECO:0000256" key="7">
    <source>
        <dbReference type="ARBA" id="ARBA00022842"/>
    </source>
</evidence>
<dbReference type="Proteomes" id="UP000189670">
    <property type="component" value="Unassembled WGS sequence"/>
</dbReference>
<keyword evidence="6" id="KW-0378">Hydrolase</keyword>
<evidence type="ECO:0000256" key="6">
    <source>
        <dbReference type="ARBA" id="ARBA00022801"/>
    </source>
</evidence>
<organism evidence="9 10">
    <name type="scientific">Candidatus Magnetoglobus multicellularis str. Araruama</name>
    <dbReference type="NCBI Taxonomy" id="890399"/>
    <lineage>
        <taxon>Bacteria</taxon>
        <taxon>Pseudomonadati</taxon>
        <taxon>Thermodesulfobacteriota</taxon>
        <taxon>Desulfobacteria</taxon>
        <taxon>Desulfobacterales</taxon>
        <taxon>Desulfobacteraceae</taxon>
        <taxon>Candidatus Magnetoglobus</taxon>
    </lineage>
</organism>
<evidence type="ECO:0000313" key="10">
    <source>
        <dbReference type="Proteomes" id="UP000189670"/>
    </source>
</evidence>
<dbReference type="InterPro" id="IPR021127">
    <property type="entry name" value="CRISPR_associated_Cas2"/>
</dbReference>
<dbReference type="GO" id="GO:0016787">
    <property type="term" value="F:hydrolase activity"/>
    <property type="evidence" value="ECO:0007669"/>
    <property type="project" value="UniProtKB-KW"/>
</dbReference>
<evidence type="ECO:0000256" key="3">
    <source>
        <dbReference type="ARBA" id="ARBA00022722"/>
    </source>
</evidence>
<dbReference type="InterPro" id="IPR019199">
    <property type="entry name" value="Virulence_VapD/CRISPR_Cas2"/>
</dbReference>
<keyword evidence="4" id="KW-0479">Metal-binding</keyword>
<keyword evidence="3" id="KW-0540">Nuclease</keyword>
<evidence type="ECO:0000256" key="1">
    <source>
        <dbReference type="ARBA" id="ARBA00001946"/>
    </source>
</evidence>
<dbReference type="AlphaFoldDB" id="A0A1V1NV83"/>
<dbReference type="EMBL" id="ATBP01001936">
    <property type="protein sequence ID" value="ETR66512.1"/>
    <property type="molecule type" value="Genomic_DNA"/>
</dbReference>
<accession>A0A1V1NV83</accession>
<dbReference type="CDD" id="cd09725">
    <property type="entry name" value="Cas2_I_II_III"/>
    <property type="match status" value="1"/>
</dbReference>
<dbReference type="SUPFAM" id="SSF143430">
    <property type="entry name" value="TTP0101/SSO1404-like"/>
    <property type="match status" value="1"/>
</dbReference>
<dbReference type="GO" id="GO:0004521">
    <property type="term" value="F:RNA endonuclease activity"/>
    <property type="evidence" value="ECO:0007669"/>
    <property type="project" value="InterPro"/>
</dbReference>
<proteinExistence type="inferred from homology"/>
<dbReference type="Pfam" id="PF09827">
    <property type="entry name" value="CRISPR_Cas2"/>
    <property type="match status" value="1"/>
</dbReference>
<sequence length="81" mass="9750">MNNVQPVIIAYDISDNKKRYAVYKILKKWRLDGQKSVHECRLKQWQAEELFLQINEIIDQDTDCLMIAWLETHRQVLYKGI</sequence>
<name>A0A1V1NV83_9BACT</name>
<evidence type="ECO:0000256" key="8">
    <source>
        <dbReference type="ARBA" id="ARBA00023118"/>
    </source>
</evidence>
<dbReference type="Gene3D" id="3.30.70.240">
    <property type="match status" value="1"/>
</dbReference>